<dbReference type="PANTHER" id="PTHR33824:SF7">
    <property type="entry name" value="POLYKETIDE CYCLASE_DEHYDRASE AND LIPID TRANSPORT SUPERFAMILY PROTEIN"/>
    <property type="match status" value="1"/>
</dbReference>
<feature type="compositionally biased region" description="Gly residues" evidence="1">
    <location>
        <begin position="81"/>
        <end position="92"/>
    </location>
</feature>
<dbReference type="Gene3D" id="3.30.530.20">
    <property type="match status" value="1"/>
</dbReference>
<feature type="compositionally biased region" description="Gly residues" evidence="1">
    <location>
        <begin position="54"/>
        <end position="70"/>
    </location>
</feature>
<feature type="domain" description="Coenzyme Q-binding protein COQ10 START" evidence="2">
    <location>
        <begin position="104"/>
        <end position="226"/>
    </location>
</feature>
<gene>
    <name evidence="3" type="ORF">GCM10023220_13510</name>
</gene>
<comment type="caution">
    <text evidence="3">The sequence shown here is derived from an EMBL/GenBank/DDBJ whole genome shotgun (WGS) entry which is preliminary data.</text>
</comment>
<feature type="compositionally biased region" description="Acidic residues" evidence="1">
    <location>
        <begin position="256"/>
        <end position="329"/>
    </location>
</feature>
<feature type="region of interest" description="Disordered" evidence="1">
    <location>
        <begin position="249"/>
        <end position="345"/>
    </location>
</feature>
<evidence type="ECO:0000313" key="4">
    <source>
        <dbReference type="Proteomes" id="UP001501265"/>
    </source>
</evidence>
<dbReference type="RefSeq" id="WP_345617983.1">
    <property type="nucleotide sequence ID" value="NZ_BAABIG010000013.1"/>
</dbReference>
<sequence length="345" mass="37048">MTPDPGKAANGGPSGLEGLKDALGGYLSAKGSGLTDRAGAGVKGLTQRLTGLANGSGGGGDEGGGGGGGGGDDESPDGKAKGGSGSGAGGGSVKATHIMESVDVGVPLRTAYDQWTRFEDFSRFTKGVRSVSKNDETNSDWNVKVGPSARSWKAKVQEQVPDERIVWTSEGAKGSTTGSITFHSLAPSLTRIIVVVEYYPAGFFEKTGNLWRAQGRRLRLDLKHFVRFVTLQGEEEIEGWRGEIREGEVVKTHEEAMEEEEAAQSEDDGDGGDDEDGEYDDDHDGDGEETDAENNDEDYDENGEYEDENGEEHDEDIDRDEGDEEDSDDAERPRPRSRPRSRPRR</sequence>
<keyword evidence="4" id="KW-1185">Reference proteome</keyword>
<proteinExistence type="predicted"/>
<feature type="region of interest" description="Disordered" evidence="1">
    <location>
        <begin position="49"/>
        <end position="92"/>
    </location>
</feature>
<evidence type="ECO:0000313" key="3">
    <source>
        <dbReference type="EMBL" id="GAA4789818.1"/>
    </source>
</evidence>
<feature type="compositionally biased region" description="Basic residues" evidence="1">
    <location>
        <begin position="335"/>
        <end position="345"/>
    </location>
</feature>
<evidence type="ECO:0000259" key="2">
    <source>
        <dbReference type="Pfam" id="PF03364"/>
    </source>
</evidence>
<dbReference type="PANTHER" id="PTHR33824">
    <property type="entry name" value="POLYKETIDE CYCLASE/DEHYDRASE AND LIPID TRANSPORT SUPERFAMILY PROTEIN"/>
    <property type="match status" value="1"/>
</dbReference>
<dbReference type="SUPFAM" id="SSF55961">
    <property type="entry name" value="Bet v1-like"/>
    <property type="match status" value="1"/>
</dbReference>
<feature type="region of interest" description="Disordered" evidence="1">
    <location>
        <begin position="1"/>
        <end position="22"/>
    </location>
</feature>
<dbReference type="CDD" id="cd07817">
    <property type="entry name" value="SRPBCC_8"/>
    <property type="match status" value="1"/>
</dbReference>
<dbReference type="EMBL" id="BAABIG010000013">
    <property type="protein sequence ID" value="GAA4789818.1"/>
    <property type="molecule type" value="Genomic_DNA"/>
</dbReference>
<dbReference type="Proteomes" id="UP001501265">
    <property type="component" value="Unassembled WGS sequence"/>
</dbReference>
<reference evidence="4" key="1">
    <citation type="journal article" date="2019" name="Int. J. Syst. Evol. Microbiol.">
        <title>The Global Catalogue of Microorganisms (GCM) 10K type strain sequencing project: providing services to taxonomists for standard genome sequencing and annotation.</title>
        <authorList>
            <consortium name="The Broad Institute Genomics Platform"/>
            <consortium name="The Broad Institute Genome Sequencing Center for Infectious Disease"/>
            <person name="Wu L."/>
            <person name="Ma J."/>
        </authorList>
    </citation>
    <scope>NUCLEOTIDE SEQUENCE [LARGE SCALE GENOMIC DNA]</scope>
    <source>
        <strain evidence="4">JCM 18081</strain>
    </source>
</reference>
<dbReference type="InterPro" id="IPR023393">
    <property type="entry name" value="START-like_dom_sf"/>
</dbReference>
<name>A0ABP9B4I1_9ACTN</name>
<dbReference type="Pfam" id="PF03364">
    <property type="entry name" value="Polyketide_cyc"/>
    <property type="match status" value="1"/>
</dbReference>
<dbReference type="InterPro" id="IPR047137">
    <property type="entry name" value="ORF3"/>
</dbReference>
<accession>A0ABP9B4I1</accession>
<dbReference type="InterPro" id="IPR005031">
    <property type="entry name" value="COQ10_START"/>
</dbReference>
<protein>
    <recommendedName>
        <fullName evidence="2">Coenzyme Q-binding protein COQ10 START domain-containing protein</fullName>
    </recommendedName>
</protein>
<organism evidence="3 4">
    <name type="scientific">Streptomyces ziwulingensis</name>
    <dbReference type="NCBI Taxonomy" id="1045501"/>
    <lineage>
        <taxon>Bacteria</taxon>
        <taxon>Bacillati</taxon>
        <taxon>Actinomycetota</taxon>
        <taxon>Actinomycetes</taxon>
        <taxon>Kitasatosporales</taxon>
        <taxon>Streptomycetaceae</taxon>
        <taxon>Streptomyces</taxon>
    </lineage>
</organism>
<evidence type="ECO:0000256" key="1">
    <source>
        <dbReference type="SAM" id="MobiDB-lite"/>
    </source>
</evidence>